<dbReference type="Proteomes" id="UP000287651">
    <property type="component" value="Unassembled WGS sequence"/>
</dbReference>
<feature type="compositionally biased region" description="Basic and acidic residues" evidence="6">
    <location>
        <begin position="43"/>
        <end position="58"/>
    </location>
</feature>
<dbReference type="PANTHER" id="PTHR23315">
    <property type="entry name" value="U BOX DOMAIN-CONTAINING"/>
    <property type="match status" value="1"/>
</dbReference>
<organism evidence="8 9">
    <name type="scientific">Ensete ventricosum</name>
    <name type="common">Abyssinian banana</name>
    <name type="synonym">Musa ensete</name>
    <dbReference type="NCBI Taxonomy" id="4639"/>
    <lineage>
        <taxon>Eukaryota</taxon>
        <taxon>Viridiplantae</taxon>
        <taxon>Streptophyta</taxon>
        <taxon>Embryophyta</taxon>
        <taxon>Tracheophyta</taxon>
        <taxon>Spermatophyta</taxon>
        <taxon>Magnoliopsida</taxon>
        <taxon>Liliopsida</taxon>
        <taxon>Zingiberales</taxon>
        <taxon>Musaceae</taxon>
        <taxon>Ensete</taxon>
    </lineage>
</organism>
<dbReference type="Gene3D" id="3.30.40.10">
    <property type="entry name" value="Zinc/RING finger domain, C3HC4 (zinc finger)"/>
    <property type="match status" value="1"/>
</dbReference>
<dbReference type="InterPro" id="IPR003613">
    <property type="entry name" value="Ubox_domain"/>
</dbReference>
<dbReference type="SMART" id="SM00185">
    <property type="entry name" value="ARM"/>
    <property type="match status" value="4"/>
</dbReference>
<dbReference type="SUPFAM" id="SSF48371">
    <property type="entry name" value="ARM repeat"/>
    <property type="match status" value="1"/>
</dbReference>
<dbReference type="Pfam" id="PF04564">
    <property type="entry name" value="U-box"/>
    <property type="match status" value="1"/>
</dbReference>
<evidence type="ECO:0000313" key="8">
    <source>
        <dbReference type="EMBL" id="RRT76724.1"/>
    </source>
</evidence>
<evidence type="ECO:0000256" key="6">
    <source>
        <dbReference type="SAM" id="MobiDB-lite"/>
    </source>
</evidence>
<evidence type="ECO:0000256" key="3">
    <source>
        <dbReference type="ARBA" id="ARBA00012483"/>
    </source>
</evidence>
<dbReference type="GO" id="GO:0061630">
    <property type="term" value="F:ubiquitin protein ligase activity"/>
    <property type="evidence" value="ECO:0007669"/>
    <property type="project" value="UniProtKB-EC"/>
</dbReference>
<dbReference type="AlphaFoldDB" id="A0A427AKH1"/>
<comment type="catalytic activity">
    <reaction evidence="1">
        <text>S-ubiquitinyl-[E2 ubiquitin-conjugating enzyme]-L-cysteine + [acceptor protein]-L-lysine = [E2 ubiquitin-conjugating enzyme]-L-cysteine + N(6)-ubiquitinyl-[acceptor protein]-L-lysine.</text>
        <dbReference type="EC" id="2.3.2.27"/>
    </reaction>
</comment>
<proteinExistence type="predicted"/>
<dbReference type="InterPro" id="IPR058678">
    <property type="entry name" value="ARM_PUB"/>
</dbReference>
<dbReference type="Gene3D" id="1.25.10.10">
    <property type="entry name" value="Leucine-rich Repeat Variant"/>
    <property type="match status" value="1"/>
</dbReference>
<dbReference type="InterPro" id="IPR011989">
    <property type="entry name" value="ARM-like"/>
</dbReference>
<keyword evidence="4" id="KW-0808">Transferase</keyword>
<name>A0A427AKH1_ENSVE</name>
<dbReference type="SMART" id="SM00504">
    <property type="entry name" value="Ubox"/>
    <property type="match status" value="1"/>
</dbReference>
<evidence type="ECO:0000259" key="7">
    <source>
        <dbReference type="PROSITE" id="PS51698"/>
    </source>
</evidence>
<dbReference type="InterPro" id="IPR016024">
    <property type="entry name" value="ARM-type_fold"/>
</dbReference>
<dbReference type="PROSITE" id="PS51698">
    <property type="entry name" value="U_BOX"/>
    <property type="match status" value="1"/>
</dbReference>
<gene>
    <name evidence="8" type="ORF">B296_00013476</name>
</gene>
<dbReference type="FunFam" id="1.25.10.10:FF:000330">
    <property type="entry name" value="RING-type E3 ubiquitin transferase"/>
    <property type="match status" value="1"/>
</dbReference>
<keyword evidence="5" id="KW-0833">Ubl conjugation pathway</keyword>
<dbReference type="UniPathway" id="UPA00143"/>
<evidence type="ECO:0000256" key="5">
    <source>
        <dbReference type="ARBA" id="ARBA00022786"/>
    </source>
</evidence>
<evidence type="ECO:0000256" key="2">
    <source>
        <dbReference type="ARBA" id="ARBA00004906"/>
    </source>
</evidence>
<dbReference type="GO" id="GO:0016567">
    <property type="term" value="P:protein ubiquitination"/>
    <property type="evidence" value="ECO:0007669"/>
    <property type="project" value="UniProtKB-UniPathway"/>
</dbReference>
<dbReference type="SUPFAM" id="SSF57850">
    <property type="entry name" value="RING/U-box"/>
    <property type="match status" value="1"/>
</dbReference>
<dbReference type="InterPro" id="IPR000225">
    <property type="entry name" value="Armadillo"/>
</dbReference>
<dbReference type="InterPro" id="IPR013083">
    <property type="entry name" value="Znf_RING/FYVE/PHD"/>
</dbReference>
<comment type="caution">
    <text evidence="8">The sequence shown here is derived from an EMBL/GenBank/DDBJ whole genome shotgun (WGS) entry which is preliminary data.</text>
</comment>
<reference evidence="8 9" key="1">
    <citation type="journal article" date="2014" name="Agronomy (Basel)">
        <title>A Draft Genome Sequence for Ensete ventricosum, the Drought-Tolerant Tree Against Hunger.</title>
        <authorList>
            <person name="Harrison J."/>
            <person name="Moore K.A."/>
            <person name="Paszkiewicz K."/>
            <person name="Jones T."/>
            <person name="Grant M."/>
            <person name="Ambacheew D."/>
            <person name="Muzemil S."/>
            <person name="Studholme D.J."/>
        </authorList>
    </citation>
    <scope>NUCLEOTIDE SEQUENCE [LARGE SCALE GENOMIC DNA]</scope>
</reference>
<dbReference type="Pfam" id="PF25598">
    <property type="entry name" value="ARM_PUB"/>
    <property type="match status" value="1"/>
</dbReference>
<dbReference type="PANTHER" id="PTHR23315:SF253">
    <property type="entry name" value="U-BOX DOMAIN-CONTAINING PROTEIN 9"/>
    <property type="match status" value="1"/>
</dbReference>
<sequence>MQRIQWRVQIGGAVVGDESRWCAACAQEPKHHHSFNSTCHVGGRRESHSGGGALEEKNPSAVEFNGARKELNYKGTLSSTCLNRTLREVGFAFVSLRSTSEEERYEGSGRRRRRRGRGGEENGETVFYRIALFFLTGVVGTAAMAKPVATAAAARELKNELQRLVRAIADEDDEQIGTYEEAARVLAALNQVTFAGNGGPNGRPRSPLANLRRTAERMDSASVPEHFRCPISSELMKDPVVLASGQILPNTVLTPNHLVHRMISQWCIEHDVSLPPLDNEQDEDKGLITSKEKDVLDGLLRKICSPSSVMERKRALSELRLLTKCKRSFRALIGENDDAISQLLAVPSIPELSADPEALEDTVTTILNISINETNKKIVGDNPKAVPFLIDALKAGRIETRSNSAAALFSLSALDSNKLKIGELGAMKPLIELLEQGSSSAKRDAGSAIFSLCLAHENRARAVSGGVLGVVLNAITDRSLVNESLAILALLSSNQEAIEEIAETGGVPCLLSIIRESSCAQNKENAVAVLYSVCMYDRKRLREVGEEEDSNGIISQLAQNGTSRARRKAAAILDKWKRAFRLHYSC</sequence>
<feature type="domain" description="U-box" evidence="7">
    <location>
        <begin position="222"/>
        <end position="247"/>
    </location>
</feature>
<comment type="pathway">
    <text evidence="2">Protein modification; protein ubiquitination.</text>
</comment>
<protein>
    <recommendedName>
        <fullName evidence="3">RING-type E3 ubiquitin transferase</fullName>
        <ecNumber evidence="3">2.3.2.27</ecNumber>
    </recommendedName>
</protein>
<evidence type="ECO:0000256" key="1">
    <source>
        <dbReference type="ARBA" id="ARBA00000900"/>
    </source>
</evidence>
<dbReference type="EC" id="2.3.2.27" evidence="3"/>
<feature type="region of interest" description="Disordered" evidence="6">
    <location>
        <begin position="33"/>
        <end position="58"/>
    </location>
</feature>
<dbReference type="EMBL" id="AMZH03002117">
    <property type="protein sequence ID" value="RRT76724.1"/>
    <property type="molecule type" value="Genomic_DNA"/>
</dbReference>
<evidence type="ECO:0000256" key="4">
    <source>
        <dbReference type="ARBA" id="ARBA00022679"/>
    </source>
</evidence>
<evidence type="ECO:0000313" key="9">
    <source>
        <dbReference type="Proteomes" id="UP000287651"/>
    </source>
</evidence>
<accession>A0A427AKH1</accession>